<keyword evidence="4" id="KW-1185">Reference proteome</keyword>
<accession>A0ABV8QNT7</accession>
<comment type="caution">
    <text evidence="3">The sequence shown here is derived from an EMBL/GenBank/DDBJ whole genome shotgun (WGS) entry which is preliminary data.</text>
</comment>
<dbReference type="PANTHER" id="PTHR30535:SF35">
    <property type="entry name" value="PERIPLASMIC BINDING PROTEIN"/>
    <property type="match status" value="1"/>
</dbReference>
<dbReference type="PANTHER" id="PTHR30535">
    <property type="entry name" value="VITAMIN B12-BINDING PROTEIN"/>
    <property type="match status" value="1"/>
</dbReference>
<gene>
    <name evidence="3" type="ORF">ACFOWM_00855</name>
</gene>
<name>A0ABV8QNT7_9BACT</name>
<keyword evidence="3" id="KW-0675">Receptor</keyword>
<evidence type="ECO:0000259" key="2">
    <source>
        <dbReference type="PROSITE" id="PS50983"/>
    </source>
</evidence>
<dbReference type="InterPro" id="IPR054828">
    <property type="entry name" value="Vit_B12_bind_prot"/>
</dbReference>
<evidence type="ECO:0000256" key="1">
    <source>
        <dbReference type="ARBA" id="ARBA00022729"/>
    </source>
</evidence>
<dbReference type="Pfam" id="PF01497">
    <property type="entry name" value="Peripla_BP_2"/>
    <property type="match status" value="1"/>
</dbReference>
<protein>
    <submittedName>
        <fullName evidence="3">Helical backbone metal receptor</fullName>
    </submittedName>
</protein>
<dbReference type="InterPro" id="IPR002491">
    <property type="entry name" value="ABC_transptr_periplasmic_BD"/>
</dbReference>
<dbReference type="Gene3D" id="3.40.50.1980">
    <property type="entry name" value="Nitrogenase molybdenum iron protein domain"/>
    <property type="match status" value="2"/>
</dbReference>
<dbReference type="PROSITE" id="PS50983">
    <property type="entry name" value="FE_B12_PBP"/>
    <property type="match status" value="1"/>
</dbReference>
<dbReference type="NCBIfam" id="NF038402">
    <property type="entry name" value="TroA_like"/>
    <property type="match status" value="1"/>
</dbReference>
<dbReference type="InterPro" id="IPR050902">
    <property type="entry name" value="ABC_Transporter_SBP"/>
</dbReference>
<sequence>MEVFFMPLPSVILKMFINDQYFNHQPAPISIISTVPSITALLAYFQLDDKVPAITSFCVHPPHWHQHKKRIGGTKKLHVDAIIALQPQLIIANKEENVQSQIETLAQHCNVWLSDVNTFDEGLQMILSIGQLTHCQPQAHHLVTAIQKAFAENSVTNKPLTDAIYFIWKDPYMSIGGDTFINSMLQKAGFNNMLQQQQRYPELTIEKLQQLAPPVVLLSSEPYPFKEKDIAALQPLLPQSKIILVDGEMFSWYGNHMLHAANYFKNLQDVL</sequence>
<dbReference type="RefSeq" id="WP_379705708.1">
    <property type="nucleotide sequence ID" value="NZ_JBHSCZ010000001.1"/>
</dbReference>
<evidence type="ECO:0000313" key="4">
    <source>
        <dbReference type="Proteomes" id="UP001595907"/>
    </source>
</evidence>
<feature type="domain" description="Fe/B12 periplasmic-binding" evidence="2">
    <location>
        <begin position="30"/>
        <end position="271"/>
    </location>
</feature>
<proteinExistence type="predicted"/>
<keyword evidence="1" id="KW-0732">Signal</keyword>
<dbReference type="SUPFAM" id="SSF53807">
    <property type="entry name" value="Helical backbone' metal receptor"/>
    <property type="match status" value="1"/>
</dbReference>
<dbReference type="Proteomes" id="UP001595907">
    <property type="component" value="Unassembled WGS sequence"/>
</dbReference>
<evidence type="ECO:0000313" key="3">
    <source>
        <dbReference type="EMBL" id="MFC4261412.1"/>
    </source>
</evidence>
<dbReference type="EMBL" id="JBHSCZ010000001">
    <property type="protein sequence ID" value="MFC4261412.1"/>
    <property type="molecule type" value="Genomic_DNA"/>
</dbReference>
<organism evidence="3 4">
    <name type="scientific">Ferruginibacter yonginensis</name>
    <dbReference type="NCBI Taxonomy" id="1310416"/>
    <lineage>
        <taxon>Bacteria</taxon>
        <taxon>Pseudomonadati</taxon>
        <taxon>Bacteroidota</taxon>
        <taxon>Chitinophagia</taxon>
        <taxon>Chitinophagales</taxon>
        <taxon>Chitinophagaceae</taxon>
        <taxon>Ferruginibacter</taxon>
    </lineage>
</organism>
<reference evidence="4" key="1">
    <citation type="journal article" date="2019" name="Int. J. Syst. Evol. Microbiol.">
        <title>The Global Catalogue of Microorganisms (GCM) 10K type strain sequencing project: providing services to taxonomists for standard genome sequencing and annotation.</title>
        <authorList>
            <consortium name="The Broad Institute Genomics Platform"/>
            <consortium name="The Broad Institute Genome Sequencing Center for Infectious Disease"/>
            <person name="Wu L."/>
            <person name="Ma J."/>
        </authorList>
    </citation>
    <scope>NUCLEOTIDE SEQUENCE [LARGE SCALE GENOMIC DNA]</scope>
    <source>
        <strain evidence="4">CECT 8289</strain>
    </source>
</reference>